<dbReference type="EMBL" id="VFJB01000001">
    <property type="protein sequence ID" value="KAA0259543.1"/>
    <property type="molecule type" value="Genomic_DNA"/>
</dbReference>
<dbReference type="InterPro" id="IPR014846">
    <property type="entry name" value="DUF1786_pyruvate_format-lyase"/>
</dbReference>
<evidence type="ECO:0000313" key="2">
    <source>
        <dbReference type="Proteomes" id="UP000322876"/>
    </source>
</evidence>
<keyword evidence="2" id="KW-1185">Reference proteome</keyword>
<dbReference type="Proteomes" id="UP000322876">
    <property type="component" value="Unassembled WGS sequence"/>
</dbReference>
<dbReference type="AlphaFoldDB" id="A0A5A8F7H6"/>
<comment type="caution">
    <text evidence="1">The sequence shown here is derived from an EMBL/GenBank/DDBJ whole genome shotgun (WGS) entry which is preliminary data.</text>
</comment>
<proteinExistence type="predicted"/>
<organism evidence="1 2">
    <name type="scientific">Deferribacter autotrophicus</name>
    <dbReference type="NCBI Taxonomy" id="500465"/>
    <lineage>
        <taxon>Bacteria</taxon>
        <taxon>Pseudomonadati</taxon>
        <taxon>Deferribacterota</taxon>
        <taxon>Deferribacteres</taxon>
        <taxon>Deferribacterales</taxon>
        <taxon>Deferribacteraceae</taxon>
        <taxon>Deferribacter</taxon>
    </lineage>
</organism>
<dbReference type="RefSeq" id="WP_149265363.1">
    <property type="nucleotide sequence ID" value="NZ_VFJB01000001.1"/>
</dbReference>
<sequence length="338" mass="37985">MQVLAIDIGLGTSDLLLYDSKEKNPENYLKLILPSPTKYFSRQVSSLKGDIFVGGYTVGGGLINKALKRHLKGNKVFISKEASKTISDDISEVKADGFLVVEDVLHPDIFLKEVDKEVLYFIESRCQCNIDKVLIAAQDHGFRKGVSDREVRIEFLKSFLKNGLKSAKFEAEDIIPENFTRWNSLKKQFNDFDIKNFAISDTSVVAALGAAFCAKKFPVITVDVGNGHTFAAIVDENYNVSAFLEHHTSKLTTEKLISFLKKMVDYNLSHNEIFDDKGHGAHTFFKIENISYDKIDIFVTGPRREELFCENDRVKFANPFGDVMITGCVGLLMQQSLV</sequence>
<reference evidence="1 2" key="1">
    <citation type="submission" date="2019-06" db="EMBL/GenBank/DDBJ databases">
        <title>Genomic insights into carbon and energy metabolism of Deferribacter autotrophicus revealed new metabolic traits in the phylum Deferribacteres.</title>
        <authorList>
            <person name="Slobodkin A.I."/>
            <person name="Slobodkina G.B."/>
            <person name="Allioux M."/>
            <person name="Alain K."/>
            <person name="Jebbar M."/>
            <person name="Shadrin V."/>
            <person name="Kublanov I.V."/>
            <person name="Toshchakov S.V."/>
            <person name="Bonch-Osmolovskaya E.A."/>
        </authorList>
    </citation>
    <scope>NUCLEOTIDE SEQUENCE [LARGE SCALE GENOMIC DNA]</scope>
    <source>
        <strain evidence="1 2">SL50</strain>
    </source>
</reference>
<accession>A0A5A8F7H6</accession>
<protein>
    <recommendedName>
        <fullName evidence="3">Pyruvate formate lyase-activating protein</fullName>
    </recommendedName>
</protein>
<evidence type="ECO:0000313" key="1">
    <source>
        <dbReference type="EMBL" id="KAA0259543.1"/>
    </source>
</evidence>
<name>A0A5A8F7H6_9BACT</name>
<dbReference type="OrthoDB" id="9777509at2"/>
<evidence type="ECO:0008006" key="3">
    <source>
        <dbReference type="Google" id="ProtNLM"/>
    </source>
</evidence>
<dbReference type="Pfam" id="PF08735">
    <property type="entry name" value="DUF1786"/>
    <property type="match status" value="1"/>
</dbReference>
<gene>
    <name evidence="1" type="ORF">FHQ18_01305</name>
</gene>